<proteinExistence type="inferred from homology"/>
<evidence type="ECO:0000313" key="6">
    <source>
        <dbReference type="Proteomes" id="UP000008467"/>
    </source>
</evidence>
<keyword evidence="3" id="KW-0408">Iron</keyword>
<dbReference type="EMBL" id="CP002582">
    <property type="protein sequence ID" value="ADZ84235.1"/>
    <property type="molecule type" value="Genomic_DNA"/>
</dbReference>
<keyword evidence="6" id="KW-1185">Reference proteome</keyword>
<dbReference type="InterPro" id="IPR012312">
    <property type="entry name" value="Hemerythrin-like"/>
</dbReference>
<keyword evidence="2" id="KW-0479">Metal-binding</keyword>
<dbReference type="eggNOG" id="COG2703">
    <property type="taxonomic scope" value="Bacteria"/>
</dbReference>
<gene>
    <name evidence="5" type="ordered locus">Clole_2529</name>
</gene>
<dbReference type="Proteomes" id="UP000008467">
    <property type="component" value="Chromosome"/>
</dbReference>
<evidence type="ECO:0000256" key="2">
    <source>
        <dbReference type="ARBA" id="ARBA00022723"/>
    </source>
</evidence>
<evidence type="ECO:0000259" key="4">
    <source>
        <dbReference type="Pfam" id="PF01814"/>
    </source>
</evidence>
<comment type="similarity">
    <text evidence="1">Belongs to the hemerythrin family.</text>
</comment>
<organism evidence="5 6">
    <name type="scientific">Cellulosilyticum lentocellum (strain ATCC 49066 / DSM 5427 / NCIMB 11756 / RHM5)</name>
    <name type="common">Clostridium lentocellum</name>
    <dbReference type="NCBI Taxonomy" id="642492"/>
    <lineage>
        <taxon>Bacteria</taxon>
        <taxon>Bacillati</taxon>
        <taxon>Bacillota</taxon>
        <taxon>Clostridia</taxon>
        <taxon>Lachnospirales</taxon>
        <taxon>Cellulosilyticaceae</taxon>
        <taxon>Cellulosilyticum</taxon>
    </lineage>
</organism>
<reference evidence="5 6" key="1">
    <citation type="journal article" date="2011" name="J. Bacteriol.">
        <title>Complete genome sequence of the cellulose-degrading bacterium Cellulosilyticum lentocellum.</title>
        <authorList>
            <consortium name="US DOE Joint Genome Institute"/>
            <person name="Miller D.A."/>
            <person name="Suen G."/>
            <person name="Bruce D."/>
            <person name="Copeland A."/>
            <person name="Cheng J.F."/>
            <person name="Detter C."/>
            <person name="Goodwin L.A."/>
            <person name="Han C.S."/>
            <person name="Hauser L.J."/>
            <person name="Land M.L."/>
            <person name="Lapidus A."/>
            <person name="Lucas S."/>
            <person name="Meincke L."/>
            <person name="Pitluck S."/>
            <person name="Tapia R."/>
            <person name="Teshima H."/>
            <person name="Woyke T."/>
            <person name="Fox B.G."/>
            <person name="Angert E.R."/>
            <person name="Currie C.R."/>
        </authorList>
    </citation>
    <scope>NUCLEOTIDE SEQUENCE [LARGE SCALE GENOMIC DNA]</scope>
    <source>
        <strain evidence="6">ATCC 49066 / DSM 5427 / NCIMB 11756 / RHM5</strain>
    </source>
</reference>
<dbReference type="Gene3D" id="1.20.120.50">
    <property type="entry name" value="Hemerythrin-like"/>
    <property type="match status" value="1"/>
</dbReference>
<dbReference type="InterPro" id="IPR050669">
    <property type="entry name" value="Hemerythrin"/>
</dbReference>
<dbReference type="AlphaFoldDB" id="F2JHJ6"/>
<protein>
    <submittedName>
        <fullName evidence="5">Hemerythrin-like metal-binding protein</fullName>
    </submittedName>
</protein>
<dbReference type="GO" id="GO:0046872">
    <property type="term" value="F:metal ion binding"/>
    <property type="evidence" value="ECO:0007669"/>
    <property type="project" value="UniProtKB-KW"/>
</dbReference>
<dbReference type="PANTHER" id="PTHR37164:SF1">
    <property type="entry name" value="BACTERIOHEMERYTHRIN"/>
    <property type="match status" value="1"/>
</dbReference>
<feature type="domain" description="Hemerythrin-like" evidence="4">
    <location>
        <begin position="10"/>
        <end position="127"/>
    </location>
</feature>
<dbReference type="InterPro" id="IPR012827">
    <property type="entry name" value="Hemerythrin_metal-bd"/>
</dbReference>
<dbReference type="Pfam" id="PF01814">
    <property type="entry name" value="Hemerythrin"/>
    <property type="match status" value="1"/>
</dbReference>
<dbReference type="InterPro" id="IPR016131">
    <property type="entry name" value="Haemerythrin_Fe_BS"/>
</dbReference>
<name>F2JHJ6_CELLD</name>
<dbReference type="NCBIfam" id="NF033749">
    <property type="entry name" value="bact_hemeryth"/>
    <property type="match status" value="1"/>
</dbReference>
<dbReference type="PANTHER" id="PTHR37164">
    <property type="entry name" value="BACTERIOHEMERYTHRIN"/>
    <property type="match status" value="1"/>
</dbReference>
<dbReference type="KEGG" id="cle:Clole_2529"/>
<accession>F2JHJ6</accession>
<evidence type="ECO:0000256" key="3">
    <source>
        <dbReference type="ARBA" id="ARBA00023004"/>
    </source>
</evidence>
<dbReference type="HOGENOM" id="CLU_086902_2_0_9"/>
<evidence type="ECO:0000313" key="5">
    <source>
        <dbReference type="EMBL" id="ADZ84235.1"/>
    </source>
</evidence>
<dbReference type="SUPFAM" id="SSF47188">
    <property type="entry name" value="Hemerythrin-like"/>
    <property type="match status" value="1"/>
</dbReference>
<dbReference type="InterPro" id="IPR035938">
    <property type="entry name" value="Hemerythrin-like_sf"/>
</dbReference>
<dbReference type="CDD" id="cd12107">
    <property type="entry name" value="Hemerythrin"/>
    <property type="match status" value="1"/>
</dbReference>
<dbReference type="RefSeq" id="WP_013657528.1">
    <property type="nucleotide sequence ID" value="NC_015275.1"/>
</dbReference>
<dbReference type="STRING" id="642492.Clole_2529"/>
<dbReference type="NCBIfam" id="TIGR02481">
    <property type="entry name" value="hemeryth_dom"/>
    <property type="match status" value="1"/>
</dbReference>
<sequence>MKWKSSYAIGVEAIDKQHERLFDISERIEELFLLPGHMDKFDEIVEIIEELKAYVIYHFNEEQQLMEKIQYPKYFSHLVEHQDFIEKINDFDLHELDHAQQQQLRELVDFIMTWLVEHVLEKDKAFATYCREKNM</sequence>
<evidence type="ECO:0000256" key="1">
    <source>
        <dbReference type="ARBA" id="ARBA00010587"/>
    </source>
</evidence>
<dbReference type="PROSITE" id="PS00550">
    <property type="entry name" value="HEMERYTHRINS"/>
    <property type="match status" value="1"/>
</dbReference>